<feature type="domain" description="Pyridine nucleotide-disulphide oxidoreductase dimerisation" evidence="8">
    <location>
        <begin position="343"/>
        <end position="447"/>
    </location>
</feature>
<dbReference type="Gene3D" id="3.30.390.30">
    <property type="match status" value="1"/>
</dbReference>
<reference evidence="10 11" key="1">
    <citation type="submission" date="2012-02" db="EMBL/GenBank/DDBJ databases">
        <title>Complete sequence of chromosome of Singulisphaera acidiphila DSM 18658.</title>
        <authorList>
            <consortium name="US DOE Joint Genome Institute (JGI-PGF)"/>
            <person name="Lucas S."/>
            <person name="Copeland A."/>
            <person name="Lapidus A."/>
            <person name="Glavina del Rio T."/>
            <person name="Dalin E."/>
            <person name="Tice H."/>
            <person name="Bruce D."/>
            <person name="Goodwin L."/>
            <person name="Pitluck S."/>
            <person name="Peters L."/>
            <person name="Ovchinnikova G."/>
            <person name="Chertkov O."/>
            <person name="Kyrpides N."/>
            <person name="Mavromatis K."/>
            <person name="Ivanova N."/>
            <person name="Brettin T."/>
            <person name="Detter J.C."/>
            <person name="Han C."/>
            <person name="Larimer F."/>
            <person name="Land M."/>
            <person name="Hauser L."/>
            <person name="Markowitz V."/>
            <person name="Cheng J.-F."/>
            <person name="Hugenholtz P."/>
            <person name="Woyke T."/>
            <person name="Wu D."/>
            <person name="Tindall B."/>
            <person name="Pomrenke H."/>
            <person name="Brambilla E."/>
            <person name="Klenk H.-P."/>
            <person name="Eisen J.A."/>
        </authorList>
    </citation>
    <scope>NUCLEOTIDE SEQUENCE [LARGE SCALE GENOMIC DNA]</scope>
    <source>
        <strain evidence="11">ATCC BAA-1392 / DSM 18658 / VKM B-2454 / MOB10</strain>
    </source>
</reference>
<name>L0DIX7_SINAD</name>
<sequence>MYDLVVLGGGSGGLGVATAAAQFGAKVALIEKNELGGECTHSACVPSKALIEAARMVHAVRSADRYGIRVAPPEVDFSAVMARVRAVVDEFAGSGNGDSLRANGVDVFRGAPAFEAYDTVLLDGKTRIHGQRFVIATGSRAAVPKIPGLAEVGHLDHVSLWNLTELPKALVVIGAGPSGIEFAQAFARLGSKVTVLADSDQILPREDREVSDRVQARLSADGIEFHTGVEVTKAAKRDGQTVCSWRKRVGGATGEASGSHLLIATGRLANVEGLNLEVVGVHADPEHGIEVDEYLLTRSSRIYAIGDVLQKHDFTHAAEREAAVVFQNAVLRLSKKIDYSALPWATFVDPEVATVGLTEAAALEQHPDVRVFRANYDELDRARIDGRTEGFAKVMATPAGKILGATVVGEQASLILQEFVVAMENGLTLGDLAATIHTYPTYSGMAQKLANQFAATRHEGSLVQTALKWFLGFNKPRAESENGTEHVGSEVEPSVAAGGHSDNHGH</sequence>
<dbReference type="OrthoDB" id="230580at2"/>
<dbReference type="PRINTS" id="PR00411">
    <property type="entry name" value="PNDRDTASEI"/>
</dbReference>
<evidence type="ECO:0000256" key="3">
    <source>
        <dbReference type="ARBA" id="ARBA00022827"/>
    </source>
</evidence>
<dbReference type="InterPro" id="IPR001100">
    <property type="entry name" value="Pyr_nuc-diS_OxRdtase"/>
</dbReference>
<dbReference type="PANTHER" id="PTHR43014:SF4">
    <property type="entry name" value="PYRIDINE NUCLEOTIDE-DISULFIDE OXIDOREDUCTASE RCLA-RELATED"/>
    <property type="match status" value="1"/>
</dbReference>
<feature type="domain" description="FAD/NAD(P)-binding" evidence="9">
    <location>
        <begin position="2"/>
        <end position="322"/>
    </location>
</feature>
<comment type="cofactor">
    <cofactor evidence="5">
        <name>FAD</name>
        <dbReference type="ChEBI" id="CHEBI:57692"/>
    </cofactor>
    <text evidence="5">Binds 1 FAD per subunit.</text>
</comment>
<dbReference type="EMBL" id="CP003364">
    <property type="protein sequence ID" value="AGA29217.1"/>
    <property type="molecule type" value="Genomic_DNA"/>
</dbReference>
<evidence type="ECO:0000256" key="1">
    <source>
        <dbReference type="ARBA" id="ARBA00007532"/>
    </source>
</evidence>
<dbReference type="KEGG" id="saci:Sinac_5065"/>
<feature type="binding site" evidence="5">
    <location>
        <begin position="174"/>
        <end position="181"/>
    </location>
    <ligand>
        <name>NAD(+)</name>
        <dbReference type="ChEBI" id="CHEBI:57540"/>
    </ligand>
</feature>
<feature type="disulfide bond" description="Redox-active" evidence="6">
    <location>
        <begin position="39"/>
        <end position="44"/>
    </location>
</feature>
<dbReference type="SUPFAM" id="SSF51905">
    <property type="entry name" value="FAD/NAD(P)-binding domain"/>
    <property type="match status" value="1"/>
</dbReference>
<evidence type="ECO:0000256" key="4">
    <source>
        <dbReference type="ARBA" id="ARBA00023002"/>
    </source>
</evidence>
<dbReference type="GO" id="GO:0050660">
    <property type="term" value="F:flavin adenine dinucleotide binding"/>
    <property type="evidence" value="ECO:0007669"/>
    <property type="project" value="TreeGrafter"/>
</dbReference>
<dbReference type="PANTHER" id="PTHR43014">
    <property type="entry name" value="MERCURIC REDUCTASE"/>
    <property type="match status" value="1"/>
</dbReference>
<dbReference type="InterPro" id="IPR004099">
    <property type="entry name" value="Pyr_nucl-diS_OxRdtase_dimer"/>
</dbReference>
<evidence type="ECO:0000259" key="9">
    <source>
        <dbReference type="Pfam" id="PF07992"/>
    </source>
</evidence>
<feature type="binding site" evidence="5">
    <location>
        <position position="266"/>
    </location>
    <ligand>
        <name>NAD(+)</name>
        <dbReference type="ChEBI" id="CHEBI:57540"/>
    </ligand>
</feature>
<accession>L0DIX7</accession>
<dbReference type="RefSeq" id="WP_015248323.1">
    <property type="nucleotide sequence ID" value="NC_019892.1"/>
</dbReference>
<evidence type="ECO:0000259" key="8">
    <source>
        <dbReference type="Pfam" id="PF02852"/>
    </source>
</evidence>
<evidence type="ECO:0000256" key="5">
    <source>
        <dbReference type="PIRSR" id="PIRSR000350-3"/>
    </source>
</evidence>
<dbReference type="GO" id="GO:0003955">
    <property type="term" value="F:NAD(P)H dehydrogenase (quinone) activity"/>
    <property type="evidence" value="ECO:0007669"/>
    <property type="project" value="TreeGrafter"/>
</dbReference>
<keyword evidence="2" id="KW-0285">Flavoprotein</keyword>
<dbReference type="FunFam" id="3.30.390.30:FF:000001">
    <property type="entry name" value="Dihydrolipoyl dehydrogenase"/>
    <property type="match status" value="1"/>
</dbReference>
<proteinExistence type="inferred from homology"/>
<gene>
    <name evidence="10" type="ordered locus">Sinac_5065</name>
</gene>
<keyword evidence="4" id="KW-0560">Oxidoreductase</keyword>
<dbReference type="InterPro" id="IPR016156">
    <property type="entry name" value="FAD/NAD-linked_Rdtase_dimer_sf"/>
</dbReference>
<dbReference type="eggNOG" id="COG1249">
    <property type="taxonomic scope" value="Bacteria"/>
</dbReference>
<dbReference type="STRING" id="886293.Sinac_5065"/>
<keyword evidence="5" id="KW-0520">NAD</keyword>
<evidence type="ECO:0000256" key="6">
    <source>
        <dbReference type="PIRSR" id="PIRSR000350-4"/>
    </source>
</evidence>
<dbReference type="AlphaFoldDB" id="L0DIX7"/>
<feature type="binding site" evidence="5">
    <location>
        <position position="48"/>
    </location>
    <ligand>
        <name>FAD</name>
        <dbReference type="ChEBI" id="CHEBI:57692"/>
    </ligand>
</feature>
<dbReference type="PRINTS" id="PR00368">
    <property type="entry name" value="FADPNR"/>
</dbReference>
<organism evidence="10 11">
    <name type="scientific">Singulisphaera acidiphila (strain ATCC BAA-1392 / DSM 18658 / VKM B-2454 / MOB10)</name>
    <dbReference type="NCBI Taxonomy" id="886293"/>
    <lineage>
        <taxon>Bacteria</taxon>
        <taxon>Pseudomonadati</taxon>
        <taxon>Planctomycetota</taxon>
        <taxon>Planctomycetia</taxon>
        <taxon>Isosphaerales</taxon>
        <taxon>Isosphaeraceae</taxon>
        <taxon>Singulisphaera</taxon>
    </lineage>
</organism>
<keyword evidence="10" id="KW-0670">Pyruvate</keyword>
<evidence type="ECO:0000256" key="7">
    <source>
        <dbReference type="SAM" id="MobiDB-lite"/>
    </source>
</evidence>
<evidence type="ECO:0000313" key="11">
    <source>
        <dbReference type="Proteomes" id="UP000010798"/>
    </source>
</evidence>
<protein>
    <submittedName>
        <fullName evidence="10">Pyruvate/2-oxoglutarate dehydrogenase complex, dihydrolipoamide dehydrogenase component</fullName>
    </submittedName>
</protein>
<dbReference type="PIRSF" id="PIRSF000350">
    <property type="entry name" value="Mercury_reductase_MerA"/>
    <property type="match status" value="1"/>
</dbReference>
<feature type="region of interest" description="Disordered" evidence="7">
    <location>
        <begin position="478"/>
        <end position="506"/>
    </location>
</feature>
<feature type="binding site" evidence="5">
    <location>
        <position position="307"/>
    </location>
    <ligand>
        <name>FAD</name>
        <dbReference type="ChEBI" id="CHEBI:57692"/>
    </ligand>
</feature>
<feature type="compositionally biased region" description="Basic and acidic residues" evidence="7">
    <location>
        <begin position="478"/>
        <end position="489"/>
    </location>
</feature>
<keyword evidence="11" id="KW-1185">Reference proteome</keyword>
<keyword evidence="5" id="KW-0547">Nucleotide-binding</keyword>
<evidence type="ECO:0000256" key="2">
    <source>
        <dbReference type="ARBA" id="ARBA00022630"/>
    </source>
</evidence>
<keyword evidence="3 5" id="KW-0274">FAD</keyword>
<comment type="similarity">
    <text evidence="1">Belongs to the class-I pyridine nucleotide-disulfide oxidoreductase family.</text>
</comment>
<feature type="binding site" evidence="5">
    <location>
        <begin position="137"/>
        <end position="139"/>
    </location>
    <ligand>
        <name>FAD</name>
        <dbReference type="ChEBI" id="CHEBI:57692"/>
    </ligand>
</feature>
<dbReference type="InterPro" id="IPR023753">
    <property type="entry name" value="FAD/NAD-binding_dom"/>
</dbReference>
<evidence type="ECO:0000313" key="10">
    <source>
        <dbReference type="EMBL" id="AGA29217.1"/>
    </source>
</evidence>
<dbReference type="HOGENOM" id="CLU_016755_1_0_0"/>
<dbReference type="Proteomes" id="UP000010798">
    <property type="component" value="Chromosome"/>
</dbReference>
<dbReference type="InterPro" id="IPR036188">
    <property type="entry name" value="FAD/NAD-bd_sf"/>
</dbReference>
<dbReference type="Gene3D" id="3.50.50.60">
    <property type="entry name" value="FAD/NAD(P)-binding domain"/>
    <property type="match status" value="2"/>
</dbReference>
<dbReference type="Pfam" id="PF07992">
    <property type="entry name" value="Pyr_redox_2"/>
    <property type="match status" value="1"/>
</dbReference>
<dbReference type="Pfam" id="PF02852">
    <property type="entry name" value="Pyr_redox_dim"/>
    <property type="match status" value="1"/>
</dbReference>
<dbReference type="SUPFAM" id="SSF55424">
    <property type="entry name" value="FAD/NAD-linked reductases, dimerisation (C-terminal) domain"/>
    <property type="match status" value="1"/>
</dbReference>